<accession>A0A2C6LA69</accession>
<evidence type="ECO:0000256" key="3">
    <source>
        <dbReference type="ARBA" id="ARBA00004838"/>
    </source>
</evidence>
<dbReference type="GO" id="GO:0004618">
    <property type="term" value="F:phosphoglycerate kinase activity"/>
    <property type="evidence" value="ECO:0007669"/>
    <property type="project" value="UniProtKB-EC"/>
</dbReference>
<dbReference type="VEuPathDB" id="ToxoDB:CSUI_001020"/>
<proteinExistence type="inferred from homology"/>
<evidence type="ECO:0000256" key="9">
    <source>
        <dbReference type="ARBA" id="ARBA00022723"/>
    </source>
</evidence>
<evidence type="ECO:0000256" key="16">
    <source>
        <dbReference type="PIRSR" id="PIRSR000724-2"/>
    </source>
</evidence>
<evidence type="ECO:0000256" key="8">
    <source>
        <dbReference type="ARBA" id="ARBA00022679"/>
    </source>
</evidence>
<name>A0A2C6LA69_9APIC</name>
<feature type="binding site" evidence="15">
    <location>
        <begin position="25"/>
        <end position="27"/>
    </location>
    <ligand>
        <name>substrate</name>
    </ligand>
</feature>
<dbReference type="GO" id="GO:0043531">
    <property type="term" value="F:ADP binding"/>
    <property type="evidence" value="ECO:0007669"/>
    <property type="project" value="TreeGrafter"/>
</dbReference>
<comment type="cofactor">
    <cofactor evidence="2">
        <name>Mg(2+)</name>
        <dbReference type="ChEBI" id="CHEBI:18420"/>
    </cofactor>
</comment>
<evidence type="ECO:0000256" key="17">
    <source>
        <dbReference type="RuleBase" id="RU000532"/>
    </source>
</evidence>
<dbReference type="GO" id="GO:0006096">
    <property type="term" value="P:glycolytic process"/>
    <property type="evidence" value="ECO:0007669"/>
    <property type="project" value="UniProtKB-UniPathway"/>
</dbReference>
<comment type="caution">
    <text evidence="19">The sequence shown here is derived from an EMBL/GenBank/DDBJ whole genome shotgun (WGS) entry which is preliminary data.</text>
</comment>
<dbReference type="PANTHER" id="PTHR11406:SF0">
    <property type="entry name" value="PHOSPHOGLYCERATE KINASE"/>
    <property type="match status" value="1"/>
</dbReference>
<dbReference type="GO" id="GO:0006094">
    <property type="term" value="P:gluconeogenesis"/>
    <property type="evidence" value="ECO:0007669"/>
    <property type="project" value="TreeGrafter"/>
</dbReference>
<evidence type="ECO:0000256" key="11">
    <source>
        <dbReference type="ARBA" id="ARBA00022777"/>
    </source>
</evidence>
<feature type="binding site" evidence="15">
    <location>
        <begin position="64"/>
        <end position="67"/>
    </location>
    <ligand>
        <name>substrate</name>
    </ligand>
</feature>
<comment type="similarity">
    <text evidence="4 17">Belongs to the phosphoglycerate kinase family.</text>
</comment>
<dbReference type="RefSeq" id="XP_067926789.1">
    <property type="nucleotide sequence ID" value="XM_068061226.1"/>
</dbReference>
<feature type="binding site" evidence="16">
    <location>
        <position position="221"/>
    </location>
    <ligand>
        <name>ATP</name>
        <dbReference type="ChEBI" id="CHEBI:30616"/>
    </ligand>
</feature>
<reference evidence="19 20" key="1">
    <citation type="journal article" date="2017" name="Int. J. Parasitol.">
        <title>The genome of the protozoan parasite Cystoisospora suis and a reverse vaccinology approach to identify vaccine candidates.</title>
        <authorList>
            <person name="Palmieri N."/>
            <person name="Shrestha A."/>
            <person name="Ruttkowski B."/>
            <person name="Beck T."/>
            <person name="Vogl C."/>
            <person name="Tomley F."/>
            <person name="Blake D.P."/>
            <person name="Joachim A."/>
        </authorList>
    </citation>
    <scope>NUCLEOTIDE SEQUENCE [LARGE SCALE GENOMIC DNA]</scope>
    <source>
        <strain evidence="19 20">Wien I</strain>
    </source>
</reference>
<evidence type="ECO:0000256" key="14">
    <source>
        <dbReference type="ARBA" id="ARBA00023152"/>
    </source>
</evidence>
<keyword evidence="11 17" id="KW-0418">Kinase</keyword>
<dbReference type="InterPro" id="IPR036043">
    <property type="entry name" value="Phosphoglycerate_kinase_sf"/>
</dbReference>
<dbReference type="EMBL" id="MIGC01000404">
    <property type="protein sequence ID" value="PHJ25117.1"/>
    <property type="molecule type" value="Genomic_DNA"/>
</dbReference>
<feature type="binding site" evidence="15">
    <location>
        <position position="40"/>
    </location>
    <ligand>
        <name>(2R)-3-phosphoglycerate</name>
        <dbReference type="ChEBI" id="CHEBI:58272"/>
    </ligand>
</feature>
<dbReference type="Proteomes" id="UP000221165">
    <property type="component" value="Unassembled WGS sequence"/>
</dbReference>
<keyword evidence="10" id="KW-0547">Nucleotide-binding</keyword>
<dbReference type="FunFam" id="3.40.50.1260:FF:000003">
    <property type="entry name" value="Phosphoglycerate kinase"/>
    <property type="match status" value="1"/>
</dbReference>
<dbReference type="PANTHER" id="PTHR11406">
    <property type="entry name" value="PHOSPHOGLYCERATE KINASE"/>
    <property type="match status" value="1"/>
</dbReference>
<feature type="binding site" evidence="16">
    <location>
        <begin position="374"/>
        <end position="377"/>
    </location>
    <ligand>
        <name>ATP</name>
        <dbReference type="ChEBI" id="CHEBI:30616"/>
    </ligand>
</feature>
<keyword evidence="8 17" id="KW-0808">Transferase</keyword>
<comment type="subunit">
    <text evidence="5 18">Monomer.</text>
</comment>
<dbReference type="GO" id="GO:0005829">
    <property type="term" value="C:cytosol"/>
    <property type="evidence" value="ECO:0007669"/>
    <property type="project" value="TreeGrafter"/>
</dbReference>
<comment type="pathway">
    <text evidence="3 17">Carbohydrate degradation; glycolysis; pyruvate from D-glyceraldehyde 3-phosphate: step 2/5.</text>
</comment>
<dbReference type="EC" id="2.7.2.3" evidence="6 17"/>
<keyword evidence="13" id="KW-0460">Magnesium</keyword>
<gene>
    <name evidence="19" type="ORF">CSUI_001020</name>
</gene>
<protein>
    <recommendedName>
        <fullName evidence="7 17">Phosphoglycerate kinase</fullName>
        <ecNumber evidence="6 17">2.7.2.3</ecNumber>
    </recommendedName>
</protein>
<dbReference type="HAMAP" id="MF_00145">
    <property type="entry name" value="Phosphoglyc_kinase"/>
    <property type="match status" value="1"/>
</dbReference>
<evidence type="ECO:0000256" key="12">
    <source>
        <dbReference type="ARBA" id="ARBA00022840"/>
    </source>
</evidence>
<dbReference type="OrthoDB" id="275353at2759"/>
<dbReference type="SUPFAM" id="SSF53748">
    <property type="entry name" value="Phosphoglycerate kinase"/>
    <property type="match status" value="1"/>
</dbReference>
<evidence type="ECO:0000256" key="10">
    <source>
        <dbReference type="ARBA" id="ARBA00022741"/>
    </source>
</evidence>
<keyword evidence="12 16" id="KW-0067">ATP-binding</keyword>
<keyword evidence="14" id="KW-0324">Glycolysis</keyword>
<dbReference type="InterPro" id="IPR015824">
    <property type="entry name" value="Phosphoglycerate_kinase_N"/>
</dbReference>
<evidence type="ECO:0000256" key="13">
    <source>
        <dbReference type="ARBA" id="ARBA00022842"/>
    </source>
</evidence>
<evidence type="ECO:0000256" key="2">
    <source>
        <dbReference type="ARBA" id="ARBA00001946"/>
    </source>
</evidence>
<dbReference type="UniPathway" id="UPA00109">
    <property type="reaction ID" value="UER00185"/>
</dbReference>
<evidence type="ECO:0000256" key="4">
    <source>
        <dbReference type="ARBA" id="ARBA00008982"/>
    </source>
</evidence>
<dbReference type="GO" id="GO:0005524">
    <property type="term" value="F:ATP binding"/>
    <property type="evidence" value="ECO:0007669"/>
    <property type="project" value="UniProtKB-KW"/>
</dbReference>
<dbReference type="GeneID" id="94424437"/>
<sequence>MLASKVGIQDVGDKLTGKSVLIRVDFNVPMKDGVVTDATRVKATLPTLEYALSKKPRCLVLLSHAGRPDGRVQPKYSLKPVVKVLQELLPKSKVVFVEDCVGPKAEEAVKQAKDGELLLMENVRFHIEEEGKGEDDKGNKVKADPAAVTKFRAELTKLGDVYINDAFGTAHRAHASMVGVETPVRAAGLLMKKELDYFSKALESPEKPFLAILGGAKVKDKIQLIENLLDRVQMMIIAGGMAFTFKKVLDNMAIGNSLYDEEGAKIVPDIMSKAKSKGVEILLPCDFLCADKFENEANTQICEDTAGIPDGWMGVDVGPKTIEKAHEMILKAKTLVWNGPPGVFEMPNFAKGSTAFCKAVAEATQKGCITIVGGGDTAALVEKQGYASKVSHVSTGGGASLELLEGKTLPGVAALSNK</sequence>
<dbReference type="AlphaFoldDB" id="A0A2C6LA69"/>
<evidence type="ECO:0000256" key="6">
    <source>
        <dbReference type="ARBA" id="ARBA00013061"/>
    </source>
</evidence>
<dbReference type="InterPro" id="IPR001576">
    <property type="entry name" value="Phosphoglycerate_kinase"/>
</dbReference>
<keyword evidence="20" id="KW-1185">Reference proteome</keyword>
<evidence type="ECO:0000256" key="1">
    <source>
        <dbReference type="ARBA" id="ARBA00000642"/>
    </source>
</evidence>
<evidence type="ECO:0000256" key="15">
    <source>
        <dbReference type="PIRSR" id="PIRSR000724-1"/>
    </source>
</evidence>
<evidence type="ECO:0000256" key="5">
    <source>
        <dbReference type="ARBA" id="ARBA00011245"/>
    </source>
</evidence>
<evidence type="ECO:0000313" key="20">
    <source>
        <dbReference type="Proteomes" id="UP000221165"/>
    </source>
</evidence>
<feature type="binding site" evidence="15">
    <location>
        <position position="172"/>
    </location>
    <ligand>
        <name>(2R)-3-phosphoglycerate</name>
        <dbReference type="ChEBI" id="CHEBI:58272"/>
    </ligand>
</feature>
<keyword evidence="9" id="KW-0479">Metal-binding</keyword>
<comment type="catalytic activity">
    <reaction evidence="1 17">
        <text>(2R)-3-phosphoglycerate + ATP = (2R)-3-phospho-glyceroyl phosphate + ADP</text>
        <dbReference type="Rhea" id="RHEA:14801"/>
        <dbReference type="ChEBI" id="CHEBI:30616"/>
        <dbReference type="ChEBI" id="CHEBI:57604"/>
        <dbReference type="ChEBI" id="CHEBI:58272"/>
        <dbReference type="ChEBI" id="CHEBI:456216"/>
        <dbReference type="EC" id="2.7.2.3"/>
    </reaction>
</comment>
<dbReference type="FunFam" id="3.40.50.1260:FF:000019">
    <property type="entry name" value="Phosphoglycerate kinase 1"/>
    <property type="match status" value="1"/>
</dbReference>
<feature type="binding site" evidence="16">
    <location>
        <position position="345"/>
    </location>
    <ligand>
        <name>ATP</name>
        <dbReference type="ChEBI" id="CHEBI:30616"/>
    </ligand>
</feature>
<organism evidence="19 20">
    <name type="scientific">Cystoisospora suis</name>
    <dbReference type="NCBI Taxonomy" id="483139"/>
    <lineage>
        <taxon>Eukaryota</taxon>
        <taxon>Sar</taxon>
        <taxon>Alveolata</taxon>
        <taxon>Apicomplexa</taxon>
        <taxon>Conoidasida</taxon>
        <taxon>Coccidia</taxon>
        <taxon>Eucoccidiorida</taxon>
        <taxon>Eimeriorina</taxon>
        <taxon>Sarcocystidae</taxon>
        <taxon>Cystoisospora</taxon>
    </lineage>
</organism>
<evidence type="ECO:0000313" key="19">
    <source>
        <dbReference type="EMBL" id="PHJ25117.1"/>
    </source>
</evidence>
<evidence type="ECO:0000256" key="7">
    <source>
        <dbReference type="ARBA" id="ARBA00016471"/>
    </source>
</evidence>
<dbReference type="CDD" id="cd00318">
    <property type="entry name" value="Phosphoglycerate_kinase"/>
    <property type="match status" value="1"/>
</dbReference>
<dbReference type="PRINTS" id="PR00477">
    <property type="entry name" value="PHGLYCKINASE"/>
</dbReference>
<feature type="binding site" evidence="16">
    <location>
        <position position="314"/>
    </location>
    <ligand>
        <name>ATP</name>
        <dbReference type="ChEBI" id="CHEBI:30616"/>
    </ligand>
</feature>
<dbReference type="Pfam" id="PF00162">
    <property type="entry name" value="PGK"/>
    <property type="match status" value="1"/>
</dbReference>
<feature type="binding site" evidence="15">
    <location>
        <position position="124"/>
    </location>
    <ligand>
        <name>(2R)-3-phosphoglycerate</name>
        <dbReference type="ChEBI" id="CHEBI:58272"/>
    </ligand>
</feature>
<dbReference type="GO" id="GO:0046872">
    <property type="term" value="F:metal ion binding"/>
    <property type="evidence" value="ECO:0007669"/>
    <property type="project" value="UniProtKB-KW"/>
</dbReference>
<dbReference type="PIRSF" id="PIRSF000724">
    <property type="entry name" value="Pgk"/>
    <property type="match status" value="1"/>
</dbReference>
<dbReference type="Gene3D" id="3.40.50.1260">
    <property type="entry name" value="Phosphoglycerate kinase, N-terminal domain"/>
    <property type="match status" value="3"/>
</dbReference>
<evidence type="ECO:0000256" key="18">
    <source>
        <dbReference type="RuleBase" id="RU000696"/>
    </source>
</evidence>